<dbReference type="Gene3D" id="1.20.1530.10">
    <property type="entry name" value="Na+/H+ antiporter like domain"/>
    <property type="match status" value="1"/>
</dbReference>
<comment type="function">
    <text evidence="11">Na(+)/H(+) antiporter that extrudes sodium in exchange for external protons.</text>
</comment>
<comment type="catalytic activity">
    <reaction evidence="11">
        <text>Na(+)(in) + 2 H(+)(out) = Na(+)(out) + 2 H(+)(in)</text>
        <dbReference type="Rhea" id="RHEA:29251"/>
        <dbReference type="ChEBI" id="CHEBI:15378"/>
        <dbReference type="ChEBI" id="CHEBI:29101"/>
    </reaction>
</comment>
<evidence type="ECO:0000256" key="12">
    <source>
        <dbReference type="SAM" id="MobiDB-lite"/>
    </source>
</evidence>
<dbReference type="GO" id="GO:0006885">
    <property type="term" value="P:regulation of pH"/>
    <property type="evidence" value="ECO:0007669"/>
    <property type="project" value="UniProtKB-UniRule"/>
</dbReference>
<dbReference type="KEGG" id="rfs:C1I64_05805"/>
<evidence type="ECO:0000256" key="8">
    <source>
        <dbReference type="ARBA" id="ARBA00023065"/>
    </source>
</evidence>
<feature type="transmembrane region" description="Helical" evidence="11">
    <location>
        <begin position="139"/>
        <end position="160"/>
    </location>
</feature>
<organism evidence="13 14">
    <name type="scientific">Rathayibacter festucae DSM 15932</name>
    <dbReference type="NCBI Taxonomy" id="1328866"/>
    <lineage>
        <taxon>Bacteria</taxon>
        <taxon>Bacillati</taxon>
        <taxon>Actinomycetota</taxon>
        <taxon>Actinomycetes</taxon>
        <taxon>Micrococcales</taxon>
        <taxon>Microbacteriaceae</taxon>
        <taxon>Rathayibacter</taxon>
    </lineage>
</organism>
<keyword evidence="7 11" id="KW-0915">Sodium</keyword>
<dbReference type="Pfam" id="PF06965">
    <property type="entry name" value="Na_H_antiport_1"/>
    <property type="match status" value="1"/>
</dbReference>
<evidence type="ECO:0000256" key="5">
    <source>
        <dbReference type="ARBA" id="ARBA00022692"/>
    </source>
</evidence>
<dbReference type="HAMAP" id="MF_01844">
    <property type="entry name" value="NhaA"/>
    <property type="match status" value="1"/>
</dbReference>
<keyword evidence="2 11" id="KW-0813">Transport</keyword>
<feature type="transmembrane region" description="Helical" evidence="11">
    <location>
        <begin position="97"/>
        <end position="119"/>
    </location>
</feature>
<dbReference type="GO" id="GO:0005886">
    <property type="term" value="C:plasma membrane"/>
    <property type="evidence" value="ECO:0007669"/>
    <property type="project" value="UniProtKB-SubCell"/>
</dbReference>
<protein>
    <recommendedName>
        <fullName evidence="11">Na(+)/H(+) antiporter NhaA</fullName>
    </recommendedName>
    <alternativeName>
        <fullName evidence="11">Sodium/proton antiporter NhaA</fullName>
    </alternativeName>
</protein>
<dbReference type="NCBIfam" id="TIGR00773">
    <property type="entry name" value="NhaA"/>
    <property type="match status" value="1"/>
</dbReference>
<evidence type="ECO:0000313" key="13">
    <source>
        <dbReference type="EMBL" id="AZZ51607.1"/>
    </source>
</evidence>
<feature type="transmembrane region" description="Helical" evidence="11">
    <location>
        <begin position="251"/>
        <end position="283"/>
    </location>
</feature>
<evidence type="ECO:0000256" key="7">
    <source>
        <dbReference type="ARBA" id="ARBA00023053"/>
    </source>
</evidence>
<comment type="subcellular location">
    <subcellularLocation>
        <location evidence="1">Cell inner membrane</location>
        <topology evidence="1">Multi-pass membrane protein</topology>
    </subcellularLocation>
    <subcellularLocation>
        <location evidence="11">Cell membrane</location>
        <topology evidence="11">Multi-pass membrane protein</topology>
    </subcellularLocation>
</comment>
<evidence type="ECO:0000256" key="6">
    <source>
        <dbReference type="ARBA" id="ARBA00022989"/>
    </source>
</evidence>
<comment type="similarity">
    <text evidence="11">Belongs to the NhaA Na(+)/H(+) (TC 2.A.33) antiporter family.</text>
</comment>
<feature type="transmembrane region" description="Helical" evidence="11">
    <location>
        <begin position="323"/>
        <end position="344"/>
    </location>
</feature>
<keyword evidence="10 11" id="KW-0739">Sodium transport</keyword>
<dbReference type="Proteomes" id="UP000285317">
    <property type="component" value="Chromosome"/>
</dbReference>
<evidence type="ECO:0000256" key="4">
    <source>
        <dbReference type="ARBA" id="ARBA00022475"/>
    </source>
</evidence>
<dbReference type="EMBL" id="CP028137">
    <property type="protein sequence ID" value="AZZ51607.1"/>
    <property type="molecule type" value="Genomic_DNA"/>
</dbReference>
<feature type="transmembrane region" description="Helical" evidence="11">
    <location>
        <begin position="227"/>
        <end position="244"/>
    </location>
</feature>
<sequence>MVGGVPGSLVGGRGPLPCSHVIRRPPEGSPSVPHTPASEPTHQAPHAIWRGLRQTLRSDAVGGALLLGATVLALVLANSPAAGFYETVRDYEFGPEALHLNLSVGAWAADGLLAIFFFVVGLELKEEFVVGKLRDPRTAALPVAAAFGGVAVPALIYVAINATAGPDALQGWAIPVATDIAFAVAVIAVVGKSLPVALRTFLLTLAVVDDLLAITIIAVFYTSAIAFLPLLLALVPLGIFAVLVQRGVRTWWLLIPLGVATWALVHASGIHATVAGVLLGFAVPVVATARARVRTGTGSDGEPEYDGLAAHFADRWSGVSAGVAVPVFAFFSAGVTIGGLTGLVESFQDSIALGIIVGLVVGKPLGILATTFLITRLPGLRLDPALRWPDLVGMSMLAGIGFTVSLLVGELSFGVGSEADEHVKVGVLAGSVIAAALGAAVLSIRSRGYARSGVLSD</sequence>
<keyword evidence="5 11" id="KW-0812">Transmembrane</keyword>
<keyword evidence="3 11" id="KW-0050">Antiport</keyword>
<evidence type="ECO:0000256" key="9">
    <source>
        <dbReference type="ARBA" id="ARBA00023136"/>
    </source>
</evidence>
<feature type="transmembrane region" description="Helical" evidence="11">
    <location>
        <begin position="425"/>
        <end position="444"/>
    </location>
</feature>
<dbReference type="PANTHER" id="PTHR30341:SF0">
    <property type="entry name" value="NA(+)_H(+) ANTIPORTER NHAA"/>
    <property type="match status" value="1"/>
</dbReference>
<keyword evidence="4 11" id="KW-1003">Cell membrane</keyword>
<feature type="transmembrane region" description="Helical" evidence="11">
    <location>
        <begin position="351"/>
        <end position="374"/>
    </location>
</feature>
<feature type="transmembrane region" description="Helical" evidence="11">
    <location>
        <begin position="172"/>
        <end position="190"/>
    </location>
</feature>
<keyword evidence="6 11" id="KW-1133">Transmembrane helix</keyword>
<dbReference type="AlphaFoldDB" id="A0A3T0SYS6"/>
<evidence type="ECO:0000256" key="1">
    <source>
        <dbReference type="ARBA" id="ARBA00004429"/>
    </source>
</evidence>
<feature type="transmembrane region" description="Helical" evidence="11">
    <location>
        <begin position="202"/>
        <end position="221"/>
    </location>
</feature>
<keyword evidence="8 11" id="KW-0406">Ion transport</keyword>
<feature type="transmembrane region" description="Helical" evidence="11">
    <location>
        <begin position="394"/>
        <end position="413"/>
    </location>
</feature>
<feature type="transmembrane region" description="Helical" evidence="11">
    <location>
        <begin position="60"/>
        <end position="77"/>
    </location>
</feature>
<keyword evidence="9 11" id="KW-0472">Membrane</keyword>
<feature type="region of interest" description="Disordered" evidence="12">
    <location>
        <begin position="14"/>
        <end position="43"/>
    </location>
</feature>
<evidence type="ECO:0000256" key="10">
    <source>
        <dbReference type="ARBA" id="ARBA00023201"/>
    </source>
</evidence>
<evidence type="ECO:0000256" key="3">
    <source>
        <dbReference type="ARBA" id="ARBA00022449"/>
    </source>
</evidence>
<dbReference type="GO" id="GO:0015385">
    <property type="term" value="F:sodium:proton antiporter activity"/>
    <property type="evidence" value="ECO:0007669"/>
    <property type="project" value="UniProtKB-UniRule"/>
</dbReference>
<evidence type="ECO:0000256" key="2">
    <source>
        <dbReference type="ARBA" id="ARBA00022448"/>
    </source>
</evidence>
<gene>
    <name evidence="11 13" type="primary">nhaA</name>
    <name evidence="13" type="ORF">C1I64_05805</name>
</gene>
<proteinExistence type="inferred from homology"/>
<evidence type="ECO:0000313" key="14">
    <source>
        <dbReference type="Proteomes" id="UP000285317"/>
    </source>
</evidence>
<reference evidence="13 14" key="1">
    <citation type="submission" date="2018-03" db="EMBL/GenBank/DDBJ databases">
        <title>Bacteriophage NCPPB3778 and a type I-E CRISPR drive the evolution of the US Biological Select Agent, Rathayibacter toxicus.</title>
        <authorList>
            <person name="Davis E.W.II."/>
            <person name="Tabima J.F."/>
            <person name="Weisberg A.J."/>
            <person name="Dantas Lopes L."/>
            <person name="Wiseman M.S."/>
            <person name="Wiseman M.S."/>
            <person name="Pupko T."/>
            <person name="Belcher M.S."/>
            <person name="Sechler A.J."/>
            <person name="Tancos M.A."/>
            <person name="Schroeder B.K."/>
            <person name="Murray T.D."/>
            <person name="Luster D.G."/>
            <person name="Schneider W.L."/>
            <person name="Rogers E."/>
            <person name="Andreote F.D."/>
            <person name="Grunwald N.J."/>
            <person name="Putnam M.L."/>
            <person name="Chang J.H."/>
        </authorList>
    </citation>
    <scope>NUCLEOTIDE SEQUENCE [LARGE SCALE GENOMIC DNA]</scope>
    <source>
        <strain evidence="13 14">DSM 15932</strain>
    </source>
</reference>
<name>A0A3T0SYS6_9MICO</name>
<dbReference type="PANTHER" id="PTHR30341">
    <property type="entry name" value="SODIUM ION/PROTON ANTIPORTER NHAA-RELATED"/>
    <property type="match status" value="1"/>
</dbReference>
<dbReference type="InterPro" id="IPR004670">
    <property type="entry name" value="NhaA"/>
</dbReference>
<accession>A0A3T0SYS6</accession>
<evidence type="ECO:0000256" key="11">
    <source>
        <dbReference type="HAMAP-Rule" id="MF_01844"/>
    </source>
</evidence>
<dbReference type="InterPro" id="IPR023171">
    <property type="entry name" value="Na/H_antiporter_dom_sf"/>
</dbReference>